<organism evidence="1 2">
    <name type="scientific">Oryza sativa subsp. japonica</name>
    <name type="common">Rice</name>
    <dbReference type="NCBI Taxonomy" id="39947"/>
    <lineage>
        <taxon>Eukaryota</taxon>
        <taxon>Viridiplantae</taxon>
        <taxon>Streptophyta</taxon>
        <taxon>Embryophyta</taxon>
        <taxon>Tracheophyta</taxon>
        <taxon>Spermatophyta</taxon>
        <taxon>Magnoliopsida</taxon>
        <taxon>Liliopsida</taxon>
        <taxon>Poales</taxon>
        <taxon>Poaceae</taxon>
        <taxon>BOP clade</taxon>
        <taxon>Oryzoideae</taxon>
        <taxon>Oryzeae</taxon>
        <taxon>Oryzinae</taxon>
        <taxon>Oryza</taxon>
        <taxon>Oryza sativa</taxon>
    </lineage>
</organism>
<name>A0A0N7KPP1_ORYSJ</name>
<keyword evidence="2" id="KW-1185">Reference proteome</keyword>
<evidence type="ECO:0000313" key="2">
    <source>
        <dbReference type="Proteomes" id="UP000059680"/>
    </source>
</evidence>
<gene>
    <name evidence="1" type="ordered locus">Os08g0335200</name>
    <name evidence="1" type="ORF">OSNPB_080335200</name>
</gene>
<sequence>CYKLTPTPSSSKINPSFASPFPRVLAPSQRNKIAPPPGVEHLVGGGCAAAAGPLGRYGWRGVLRRCPRCCCCCWREPGAATRGTTSVEHLRPSPTAVCPCFDRTVPRAVELRRSVTP</sequence>
<dbReference type="Proteomes" id="UP000059680">
    <property type="component" value="Chromosome 8"/>
</dbReference>
<feature type="non-terminal residue" evidence="1">
    <location>
        <position position="117"/>
    </location>
</feature>
<dbReference type="AlphaFoldDB" id="A0A0N7KPP1"/>
<dbReference type="EMBL" id="AP014964">
    <property type="protein sequence ID" value="BAT04962.1"/>
    <property type="molecule type" value="Genomic_DNA"/>
</dbReference>
<evidence type="ECO:0000313" key="1">
    <source>
        <dbReference type="EMBL" id="BAT04962.1"/>
    </source>
</evidence>
<reference evidence="2" key="1">
    <citation type="journal article" date="2005" name="Nature">
        <title>The map-based sequence of the rice genome.</title>
        <authorList>
            <consortium name="International rice genome sequencing project (IRGSP)"/>
            <person name="Matsumoto T."/>
            <person name="Wu J."/>
            <person name="Kanamori H."/>
            <person name="Katayose Y."/>
            <person name="Fujisawa M."/>
            <person name="Namiki N."/>
            <person name="Mizuno H."/>
            <person name="Yamamoto K."/>
            <person name="Antonio B.A."/>
            <person name="Baba T."/>
            <person name="Sakata K."/>
            <person name="Nagamura Y."/>
            <person name="Aoki H."/>
            <person name="Arikawa K."/>
            <person name="Arita K."/>
            <person name="Bito T."/>
            <person name="Chiden Y."/>
            <person name="Fujitsuka N."/>
            <person name="Fukunaka R."/>
            <person name="Hamada M."/>
            <person name="Harada C."/>
            <person name="Hayashi A."/>
            <person name="Hijishita S."/>
            <person name="Honda M."/>
            <person name="Hosokawa S."/>
            <person name="Ichikawa Y."/>
            <person name="Idonuma A."/>
            <person name="Iijima M."/>
            <person name="Ikeda M."/>
            <person name="Ikeno M."/>
            <person name="Ito K."/>
            <person name="Ito S."/>
            <person name="Ito T."/>
            <person name="Ito Y."/>
            <person name="Ito Y."/>
            <person name="Iwabuchi A."/>
            <person name="Kamiya K."/>
            <person name="Karasawa W."/>
            <person name="Kurita K."/>
            <person name="Katagiri S."/>
            <person name="Kikuta A."/>
            <person name="Kobayashi H."/>
            <person name="Kobayashi N."/>
            <person name="Machita K."/>
            <person name="Maehara T."/>
            <person name="Masukawa M."/>
            <person name="Mizubayashi T."/>
            <person name="Mukai Y."/>
            <person name="Nagasaki H."/>
            <person name="Nagata Y."/>
            <person name="Naito S."/>
            <person name="Nakashima M."/>
            <person name="Nakama Y."/>
            <person name="Nakamichi Y."/>
            <person name="Nakamura M."/>
            <person name="Meguro A."/>
            <person name="Negishi M."/>
            <person name="Ohta I."/>
            <person name="Ohta T."/>
            <person name="Okamoto M."/>
            <person name="Ono N."/>
            <person name="Saji S."/>
            <person name="Sakaguchi M."/>
            <person name="Sakai K."/>
            <person name="Shibata M."/>
            <person name="Shimokawa T."/>
            <person name="Song J."/>
            <person name="Takazaki Y."/>
            <person name="Terasawa K."/>
            <person name="Tsugane M."/>
            <person name="Tsuji K."/>
            <person name="Ueda S."/>
            <person name="Waki K."/>
            <person name="Yamagata H."/>
            <person name="Yamamoto M."/>
            <person name="Yamamoto S."/>
            <person name="Yamane H."/>
            <person name="Yoshiki S."/>
            <person name="Yoshihara R."/>
            <person name="Yukawa K."/>
            <person name="Zhong H."/>
            <person name="Yano M."/>
            <person name="Yuan Q."/>
            <person name="Ouyang S."/>
            <person name="Liu J."/>
            <person name="Jones K.M."/>
            <person name="Gansberger K."/>
            <person name="Moffat K."/>
            <person name="Hill J."/>
            <person name="Bera J."/>
            <person name="Fadrosh D."/>
            <person name="Jin S."/>
            <person name="Johri S."/>
            <person name="Kim M."/>
            <person name="Overton L."/>
            <person name="Reardon M."/>
            <person name="Tsitrin T."/>
            <person name="Vuong H."/>
            <person name="Weaver B."/>
            <person name="Ciecko A."/>
            <person name="Tallon L."/>
            <person name="Jackson J."/>
            <person name="Pai G."/>
            <person name="Aken S.V."/>
            <person name="Utterback T."/>
            <person name="Reidmuller S."/>
            <person name="Feldblyum T."/>
            <person name="Hsiao J."/>
            <person name="Zismann V."/>
            <person name="Iobst S."/>
            <person name="de Vazeille A.R."/>
            <person name="Buell C.R."/>
            <person name="Ying K."/>
            <person name="Li Y."/>
            <person name="Lu T."/>
            <person name="Huang Y."/>
            <person name="Zhao Q."/>
            <person name="Feng Q."/>
            <person name="Zhang L."/>
            <person name="Zhu J."/>
            <person name="Weng Q."/>
            <person name="Mu J."/>
            <person name="Lu Y."/>
            <person name="Fan D."/>
            <person name="Liu Y."/>
            <person name="Guan J."/>
            <person name="Zhang Y."/>
            <person name="Yu S."/>
            <person name="Liu X."/>
            <person name="Zhang Y."/>
            <person name="Hong G."/>
            <person name="Han B."/>
            <person name="Choisne N."/>
            <person name="Demange N."/>
            <person name="Orjeda G."/>
            <person name="Samain S."/>
            <person name="Cattolico L."/>
            <person name="Pelletier E."/>
            <person name="Couloux A."/>
            <person name="Segurens B."/>
            <person name="Wincker P."/>
            <person name="D'Hont A."/>
            <person name="Scarpelli C."/>
            <person name="Weissenbach J."/>
            <person name="Salanoubat M."/>
            <person name="Quetier F."/>
            <person name="Yu Y."/>
            <person name="Kim H.R."/>
            <person name="Rambo T."/>
            <person name="Currie J."/>
            <person name="Collura K."/>
            <person name="Luo M."/>
            <person name="Yang T."/>
            <person name="Ammiraju J.S.S."/>
            <person name="Engler F."/>
            <person name="Soderlund C."/>
            <person name="Wing R.A."/>
            <person name="Palmer L.E."/>
            <person name="de la Bastide M."/>
            <person name="Spiegel L."/>
            <person name="Nascimento L."/>
            <person name="Zutavern T."/>
            <person name="O'Shaughnessy A."/>
            <person name="Dike S."/>
            <person name="Dedhia N."/>
            <person name="Preston R."/>
            <person name="Balija V."/>
            <person name="McCombie W.R."/>
            <person name="Chow T."/>
            <person name="Chen H."/>
            <person name="Chung M."/>
            <person name="Chen C."/>
            <person name="Shaw J."/>
            <person name="Wu H."/>
            <person name="Hsiao K."/>
            <person name="Chao Y."/>
            <person name="Chu M."/>
            <person name="Cheng C."/>
            <person name="Hour A."/>
            <person name="Lee P."/>
            <person name="Lin S."/>
            <person name="Lin Y."/>
            <person name="Liou J."/>
            <person name="Liu S."/>
            <person name="Hsing Y."/>
            <person name="Raghuvanshi S."/>
            <person name="Mohanty A."/>
            <person name="Bharti A.K."/>
            <person name="Gaur A."/>
            <person name="Gupta V."/>
            <person name="Kumar D."/>
            <person name="Ravi V."/>
            <person name="Vij S."/>
            <person name="Kapur A."/>
            <person name="Khurana P."/>
            <person name="Khurana P."/>
            <person name="Khurana J.P."/>
            <person name="Tyagi A.K."/>
            <person name="Gaikwad K."/>
            <person name="Singh A."/>
            <person name="Dalal V."/>
            <person name="Srivastava S."/>
            <person name="Dixit A."/>
            <person name="Pal A.K."/>
            <person name="Ghazi I.A."/>
            <person name="Yadav M."/>
            <person name="Pandit A."/>
            <person name="Bhargava A."/>
            <person name="Sureshbabu K."/>
            <person name="Batra K."/>
            <person name="Sharma T.R."/>
            <person name="Mohapatra T."/>
            <person name="Singh N.K."/>
            <person name="Messing J."/>
            <person name="Nelson A.B."/>
            <person name="Fuks G."/>
            <person name="Kavchok S."/>
            <person name="Keizer G."/>
            <person name="Linton E."/>
            <person name="Llaca V."/>
            <person name="Song R."/>
            <person name="Tanyolac B."/>
            <person name="Young S."/>
            <person name="Ho-Il K."/>
            <person name="Hahn J.H."/>
            <person name="Sangsakoo G."/>
            <person name="Vanavichit A."/>
            <person name="de Mattos Luiz.A.T."/>
            <person name="Zimmer P.D."/>
            <person name="Malone G."/>
            <person name="Dellagostin O."/>
            <person name="de Oliveira A.C."/>
            <person name="Bevan M."/>
            <person name="Bancroft I."/>
            <person name="Minx P."/>
            <person name="Cordum H."/>
            <person name="Wilson R."/>
            <person name="Cheng Z."/>
            <person name="Jin W."/>
            <person name="Jiang J."/>
            <person name="Leong S.A."/>
            <person name="Iwama H."/>
            <person name="Gojobori T."/>
            <person name="Itoh T."/>
            <person name="Niimura Y."/>
            <person name="Fujii Y."/>
            <person name="Habara T."/>
            <person name="Sakai H."/>
            <person name="Sato Y."/>
            <person name="Wilson G."/>
            <person name="Kumar K."/>
            <person name="McCouch S."/>
            <person name="Juretic N."/>
            <person name="Hoen D."/>
            <person name="Wright S."/>
            <person name="Bruskiewich R."/>
            <person name="Bureau T."/>
            <person name="Miyao A."/>
            <person name="Hirochika H."/>
            <person name="Nishikawa T."/>
            <person name="Kadowaki K."/>
            <person name="Sugiura M."/>
            <person name="Burr B."/>
            <person name="Sasaki T."/>
        </authorList>
    </citation>
    <scope>NUCLEOTIDE SEQUENCE [LARGE SCALE GENOMIC DNA]</scope>
    <source>
        <strain evidence="2">cv. Nipponbare</strain>
    </source>
</reference>
<reference evidence="1 2" key="2">
    <citation type="journal article" date="2013" name="Plant Cell Physiol.">
        <title>Rice Annotation Project Database (RAP-DB): an integrative and interactive database for rice genomics.</title>
        <authorList>
            <person name="Sakai H."/>
            <person name="Lee S.S."/>
            <person name="Tanaka T."/>
            <person name="Numa H."/>
            <person name="Kim J."/>
            <person name="Kawahara Y."/>
            <person name="Wakimoto H."/>
            <person name="Yang C.C."/>
            <person name="Iwamoto M."/>
            <person name="Abe T."/>
            <person name="Yamada Y."/>
            <person name="Muto A."/>
            <person name="Inokuchi H."/>
            <person name="Ikemura T."/>
            <person name="Matsumoto T."/>
            <person name="Sasaki T."/>
            <person name="Itoh T."/>
        </authorList>
    </citation>
    <scope>NUCLEOTIDE SEQUENCE [LARGE SCALE GENOMIC DNA]</scope>
    <source>
        <strain evidence="2">cv. Nipponbare</strain>
    </source>
</reference>
<accession>A0A0N7KPP1</accession>
<reference evidence="1 2" key="3">
    <citation type="journal article" date="2013" name="Rice">
        <title>Improvement of the Oryza sativa Nipponbare reference genome using next generation sequence and optical map data.</title>
        <authorList>
            <person name="Kawahara Y."/>
            <person name="de la Bastide M."/>
            <person name="Hamilton J.P."/>
            <person name="Kanamori H."/>
            <person name="McCombie W.R."/>
            <person name="Ouyang S."/>
            <person name="Schwartz D.C."/>
            <person name="Tanaka T."/>
            <person name="Wu J."/>
            <person name="Zhou S."/>
            <person name="Childs K.L."/>
            <person name="Davidson R.M."/>
            <person name="Lin H."/>
            <person name="Quesada-Ocampo L."/>
            <person name="Vaillancourt B."/>
            <person name="Sakai H."/>
            <person name="Lee S.S."/>
            <person name="Kim J."/>
            <person name="Numa H."/>
            <person name="Itoh T."/>
            <person name="Buell C.R."/>
            <person name="Matsumoto T."/>
        </authorList>
    </citation>
    <scope>NUCLEOTIDE SEQUENCE [LARGE SCALE GENOMIC DNA]</scope>
    <source>
        <strain evidence="2">cv. Nipponbare</strain>
    </source>
</reference>
<proteinExistence type="predicted"/>
<dbReference type="Gramene" id="Os08t0335200-01">
    <property type="protein sequence ID" value="Os08t0335200-01"/>
    <property type="gene ID" value="Os08g0335200"/>
</dbReference>
<dbReference type="PaxDb" id="39947-A0A0N7KPP1"/>
<protein>
    <submittedName>
        <fullName evidence="1">Os08g0335200 protein</fullName>
    </submittedName>
</protein>
<dbReference type="InParanoid" id="A0A0N7KPP1"/>